<proteinExistence type="predicted"/>
<comment type="caution">
    <text evidence="1">The sequence shown here is derived from an EMBL/GenBank/DDBJ whole genome shotgun (WGS) entry which is preliminary data.</text>
</comment>
<accession>A0ABN8U8E5</accession>
<dbReference type="InterPro" id="IPR011004">
    <property type="entry name" value="Trimer_LpxA-like_sf"/>
</dbReference>
<dbReference type="Gene3D" id="2.160.10.10">
    <property type="entry name" value="Hexapeptide repeat proteins"/>
    <property type="match status" value="1"/>
</dbReference>
<dbReference type="EMBL" id="CALYLO010000006">
    <property type="protein sequence ID" value="CAH8247341.1"/>
    <property type="molecule type" value="Genomic_DNA"/>
</dbReference>
<organism evidence="1 2">
    <name type="scientific">Paenibacillus melissococcoides</name>
    <dbReference type="NCBI Taxonomy" id="2912268"/>
    <lineage>
        <taxon>Bacteria</taxon>
        <taxon>Bacillati</taxon>
        <taxon>Bacillota</taxon>
        <taxon>Bacilli</taxon>
        <taxon>Bacillales</taxon>
        <taxon>Paenibacillaceae</taxon>
        <taxon>Paenibacillus</taxon>
    </lineage>
</organism>
<name>A0ABN8U8E5_9BACL</name>
<gene>
    <name evidence="1" type="ORF">WJ0W_004575</name>
</gene>
<dbReference type="RefSeq" id="WP_261945182.1">
    <property type="nucleotide sequence ID" value="NZ_AP031286.1"/>
</dbReference>
<keyword evidence="2" id="KW-1185">Reference proteome</keyword>
<evidence type="ECO:0000313" key="1">
    <source>
        <dbReference type="EMBL" id="CAH8247341.1"/>
    </source>
</evidence>
<dbReference type="Proteomes" id="UP001154322">
    <property type="component" value="Unassembled WGS sequence"/>
</dbReference>
<protein>
    <submittedName>
        <fullName evidence="1">Uncharacterized protein</fullName>
    </submittedName>
</protein>
<dbReference type="SUPFAM" id="SSF51161">
    <property type="entry name" value="Trimeric LpxA-like enzymes"/>
    <property type="match status" value="1"/>
</dbReference>
<evidence type="ECO:0000313" key="2">
    <source>
        <dbReference type="Proteomes" id="UP001154322"/>
    </source>
</evidence>
<reference evidence="1" key="1">
    <citation type="submission" date="2022-06" db="EMBL/GenBank/DDBJ databases">
        <authorList>
            <person name="Dietemann V."/>
            <person name="Ory F."/>
            <person name="Dainat B."/>
            <person name="Oberhansli S."/>
        </authorList>
    </citation>
    <scope>NUCLEOTIDE SEQUENCE</scope>
    <source>
        <strain evidence="1">Ena-SAMPLE-TAB-26-04-2022-14:26:32:270-5432</strain>
    </source>
</reference>
<sequence length="239" mass="26630">MQKKYEFTGETSDRIAANRIAAGATLHRIRAVRDFGDVKAGDLGGWVESEDNLSHEGKCWVYDDSAVFGRGRVWHDAKVMNNSSVYDNGQVTDDAIIDNSDVFGSAKVAYHARIEDQSRAYQHARIVGSHVCRSEIGDFAYIWNSMVKEAEIRVPCYISCGHIESSRDLVTVGPIGSEDGILTAYRGHDGIMVTRGCFSGTIKNFLRAVERTHGNNEYGRSYAALIEFLKLHFGEEVKR</sequence>